<name>F2J1U6_POLGS</name>
<evidence type="ECO:0000256" key="1">
    <source>
        <dbReference type="ARBA" id="ARBA00023015"/>
    </source>
</evidence>
<dbReference type="GO" id="GO:0003677">
    <property type="term" value="F:DNA binding"/>
    <property type="evidence" value="ECO:0007669"/>
    <property type="project" value="UniProtKB-KW"/>
</dbReference>
<dbReference type="EMBL" id="CP002568">
    <property type="protein sequence ID" value="ADZ72007.1"/>
    <property type="molecule type" value="Genomic_DNA"/>
</dbReference>
<dbReference type="InterPro" id="IPR036388">
    <property type="entry name" value="WH-like_DNA-bd_sf"/>
</dbReference>
<dbReference type="Gene3D" id="1.10.10.10">
    <property type="entry name" value="Winged helix-like DNA-binding domain superfamily/Winged helix DNA-binding domain"/>
    <property type="match status" value="1"/>
</dbReference>
<dbReference type="SMART" id="SM00345">
    <property type="entry name" value="HTH_GNTR"/>
    <property type="match status" value="1"/>
</dbReference>
<gene>
    <name evidence="5" type="ordered locus">SL003B_3585</name>
</gene>
<keyword evidence="1" id="KW-0805">Transcription regulation</keyword>
<keyword evidence="6" id="KW-1185">Reference proteome</keyword>
<dbReference type="PANTHER" id="PTHR43537">
    <property type="entry name" value="TRANSCRIPTIONAL REGULATOR, GNTR FAMILY"/>
    <property type="match status" value="1"/>
</dbReference>
<dbReference type="RefSeq" id="WP_013654316.1">
    <property type="nucleotide sequence ID" value="NC_015259.1"/>
</dbReference>
<dbReference type="PATRIC" id="fig|991905.3.peg.3702"/>
<dbReference type="Gene3D" id="1.20.120.530">
    <property type="entry name" value="GntR ligand-binding domain-like"/>
    <property type="match status" value="1"/>
</dbReference>
<evidence type="ECO:0000256" key="3">
    <source>
        <dbReference type="ARBA" id="ARBA00023163"/>
    </source>
</evidence>
<dbReference type="PANTHER" id="PTHR43537:SF20">
    <property type="entry name" value="HTH-TYPE TRANSCRIPTIONAL REPRESSOR GLAR"/>
    <property type="match status" value="1"/>
</dbReference>
<evidence type="ECO:0000259" key="4">
    <source>
        <dbReference type="PROSITE" id="PS50949"/>
    </source>
</evidence>
<dbReference type="AlphaFoldDB" id="F2J1U6"/>
<evidence type="ECO:0000313" key="6">
    <source>
        <dbReference type="Proteomes" id="UP000008130"/>
    </source>
</evidence>
<dbReference type="KEGG" id="pgv:SL003B_3585"/>
<dbReference type="SUPFAM" id="SSF46785">
    <property type="entry name" value="Winged helix' DNA-binding domain"/>
    <property type="match status" value="1"/>
</dbReference>
<sequence length="236" mass="25626">MSKTEDAHATVRAAILDCRLPPEAPLAVSSLKARFGFGWTPLREALSRLEAERLVEFQPNKGYRVAGVSAASLRDLQEARRAIEIRLLSRAIDRGGEDWEAQIVAAHHLLAKAPAPFANATVAEVGVWEARHDAFHAALLAGAEAPWLAAFAAQVAEQLRRHHRFMLRAPEVAARLAAPGNDALRQIFADHLGLAHHSALMEATLARDTARAEALLIEHIGFSLAVYEALWPQAGG</sequence>
<dbReference type="STRING" id="991905.SL003B_3585"/>
<dbReference type="InterPro" id="IPR008920">
    <property type="entry name" value="TF_FadR/GntR_C"/>
</dbReference>
<dbReference type="SMART" id="SM00895">
    <property type="entry name" value="FCD"/>
    <property type="match status" value="1"/>
</dbReference>
<dbReference type="InterPro" id="IPR036390">
    <property type="entry name" value="WH_DNA-bd_sf"/>
</dbReference>
<dbReference type="HOGENOM" id="CLU_017584_5_3_5"/>
<keyword evidence="2" id="KW-0238">DNA-binding</keyword>
<dbReference type="Pfam" id="PF00392">
    <property type="entry name" value="GntR"/>
    <property type="match status" value="1"/>
</dbReference>
<dbReference type="GO" id="GO:0003700">
    <property type="term" value="F:DNA-binding transcription factor activity"/>
    <property type="evidence" value="ECO:0007669"/>
    <property type="project" value="InterPro"/>
</dbReference>
<dbReference type="OrthoDB" id="8638122at2"/>
<dbReference type="SUPFAM" id="SSF48008">
    <property type="entry name" value="GntR ligand-binding domain-like"/>
    <property type="match status" value="1"/>
</dbReference>
<evidence type="ECO:0000256" key="2">
    <source>
        <dbReference type="ARBA" id="ARBA00023125"/>
    </source>
</evidence>
<evidence type="ECO:0000313" key="5">
    <source>
        <dbReference type="EMBL" id="ADZ72007.1"/>
    </source>
</evidence>
<organism evidence="5 6">
    <name type="scientific">Polymorphum gilvum (strain LMG 25793 / CGMCC 1.9160 / SL003B-26A1)</name>
    <dbReference type="NCBI Taxonomy" id="991905"/>
    <lineage>
        <taxon>Bacteria</taxon>
        <taxon>Pseudomonadati</taxon>
        <taxon>Pseudomonadota</taxon>
        <taxon>Alphaproteobacteria</taxon>
        <taxon>Rhodobacterales</taxon>
        <taxon>Paracoccaceae</taxon>
        <taxon>Polymorphum</taxon>
    </lineage>
</organism>
<dbReference type="Pfam" id="PF07729">
    <property type="entry name" value="FCD"/>
    <property type="match status" value="1"/>
</dbReference>
<dbReference type="Proteomes" id="UP000008130">
    <property type="component" value="Chromosome"/>
</dbReference>
<feature type="domain" description="HTH gntR-type" evidence="4">
    <location>
        <begin position="1"/>
        <end position="68"/>
    </location>
</feature>
<dbReference type="InterPro" id="IPR011711">
    <property type="entry name" value="GntR_C"/>
</dbReference>
<dbReference type="eggNOG" id="COG1802">
    <property type="taxonomic scope" value="Bacteria"/>
</dbReference>
<reference evidence="5 6" key="1">
    <citation type="journal article" date="2011" name="J. Bacteriol.">
        <title>Complete genome sequence of Polymorphum gilvum SL003B-26A1T, a crude oil-degrading bacterium from oil-polluted saline soil.</title>
        <authorList>
            <person name="Li S.G."/>
            <person name="Tang Y.Q."/>
            <person name="Nie Y."/>
            <person name="Cai M."/>
            <person name="Wu X.L."/>
        </authorList>
    </citation>
    <scope>NUCLEOTIDE SEQUENCE [LARGE SCALE GENOMIC DNA]</scope>
    <source>
        <strain evidence="6">LMG 25793 / CGMCC 1.9160 / SL003B-26A1</strain>
    </source>
</reference>
<accession>F2J1U6</accession>
<proteinExistence type="predicted"/>
<dbReference type="PROSITE" id="PS50949">
    <property type="entry name" value="HTH_GNTR"/>
    <property type="match status" value="1"/>
</dbReference>
<dbReference type="InterPro" id="IPR000524">
    <property type="entry name" value="Tscrpt_reg_HTH_GntR"/>
</dbReference>
<keyword evidence="3" id="KW-0804">Transcription</keyword>
<protein>
    <submittedName>
        <fullName evidence="5">Transcriptional regulator, GntR family</fullName>
    </submittedName>
</protein>